<dbReference type="SUPFAM" id="SSF47384">
    <property type="entry name" value="Homodimeric domain of signal transducing histidine kinase"/>
    <property type="match status" value="1"/>
</dbReference>
<evidence type="ECO:0000256" key="7">
    <source>
        <dbReference type="ARBA" id="ARBA00022679"/>
    </source>
</evidence>
<feature type="domain" description="Histidine kinase" evidence="15">
    <location>
        <begin position="246"/>
        <end position="445"/>
    </location>
</feature>
<dbReference type="Gene3D" id="1.10.287.130">
    <property type="match status" value="1"/>
</dbReference>
<dbReference type="PRINTS" id="PR00344">
    <property type="entry name" value="BCTRLSENSOR"/>
</dbReference>
<dbReference type="SMART" id="SM00387">
    <property type="entry name" value="HATPase_c"/>
    <property type="match status" value="1"/>
</dbReference>
<keyword evidence="17" id="KW-0614">Plasmid</keyword>
<dbReference type="InterPro" id="IPR005467">
    <property type="entry name" value="His_kinase_dom"/>
</dbReference>
<evidence type="ECO:0000313" key="17">
    <source>
        <dbReference type="EMBL" id="QFY64150.1"/>
    </source>
</evidence>
<evidence type="ECO:0000259" key="16">
    <source>
        <dbReference type="PROSITE" id="PS50885"/>
    </source>
</evidence>
<dbReference type="SMART" id="SM00304">
    <property type="entry name" value="HAMP"/>
    <property type="match status" value="1"/>
</dbReference>
<evidence type="ECO:0000256" key="13">
    <source>
        <dbReference type="ARBA" id="ARBA00023012"/>
    </source>
</evidence>
<dbReference type="InterPro" id="IPR003594">
    <property type="entry name" value="HATPase_dom"/>
</dbReference>
<dbReference type="CDD" id="cd00082">
    <property type="entry name" value="HisKA"/>
    <property type="match status" value="1"/>
</dbReference>
<gene>
    <name evidence="17" type="ORF">FZ934_27245</name>
</gene>
<keyword evidence="12" id="KW-1133">Transmembrane helix</keyword>
<reference evidence="17 18" key="1">
    <citation type="submission" date="2019-08" db="EMBL/GenBank/DDBJ databases">
        <title>Prosopis cineraria nodule microbiome.</title>
        <authorList>
            <person name="Ali R."/>
            <person name="Chaluvadi S.R."/>
            <person name="Wang X."/>
        </authorList>
    </citation>
    <scope>NUCLEOTIDE SEQUENCE [LARGE SCALE GENOMIC DNA]</scope>
    <source>
        <strain evidence="17 18">BG7</strain>
        <plasmid evidence="17 18">unnamed</plasmid>
    </source>
</reference>
<comment type="subcellular location">
    <subcellularLocation>
        <location evidence="2">Cell inner membrane</location>
        <topology evidence="2">Multi-pass membrane protein</topology>
    </subcellularLocation>
</comment>
<keyword evidence="7" id="KW-0808">Transferase</keyword>
<evidence type="ECO:0000256" key="10">
    <source>
        <dbReference type="ARBA" id="ARBA00022777"/>
    </source>
</evidence>
<dbReference type="Proteomes" id="UP000326881">
    <property type="component" value="Plasmid unnamed"/>
</dbReference>
<keyword evidence="6" id="KW-0597">Phosphoprotein</keyword>
<keyword evidence="13" id="KW-0902">Two-component regulatory system</keyword>
<dbReference type="InterPro" id="IPR003661">
    <property type="entry name" value="HisK_dim/P_dom"/>
</dbReference>
<dbReference type="Pfam" id="PF00512">
    <property type="entry name" value="HisKA"/>
    <property type="match status" value="1"/>
</dbReference>
<evidence type="ECO:0000259" key="15">
    <source>
        <dbReference type="PROSITE" id="PS50109"/>
    </source>
</evidence>
<evidence type="ECO:0000256" key="1">
    <source>
        <dbReference type="ARBA" id="ARBA00000085"/>
    </source>
</evidence>
<keyword evidence="4" id="KW-1003">Cell membrane</keyword>
<dbReference type="GO" id="GO:0000155">
    <property type="term" value="F:phosphorelay sensor kinase activity"/>
    <property type="evidence" value="ECO:0007669"/>
    <property type="project" value="InterPro"/>
</dbReference>
<dbReference type="Pfam" id="PF00672">
    <property type="entry name" value="HAMP"/>
    <property type="match status" value="1"/>
</dbReference>
<evidence type="ECO:0000256" key="12">
    <source>
        <dbReference type="ARBA" id="ARBA00022989"/>
    </source>
</evidence>
<geneLocation type="plasmid" evidence="17 18">
    <name>unnamed</name>
</geneLocation>
<dbReference type="CDD" id="cd06225">
    <property type="entry name" value="HAMP"/>
    <property type="match status" value="1"/>
</dbReference>
<keyword evidence="9" id="KW-0547">Nucleotide-binding</keyword>
<dbReference type="KEGG" id="rgr:FZ934_27245"/>
<dbReference type="PROSITE" id="PS50109">
    <property type="entry name" value="HIS_KIN"/>
    <property type="match status" value="1"/>
</dbReference>
<evidence type="ECO:0000256" key="4">
    <source>
        <dbReference type="ARBA" id="ARBA00022475"/>
    </source>
</evidence>
<dbReference type="CDD" id="cd00075">
    <property type="entry name" value="HATPase"/>
    <property type="match status" value="1"/>
</dbReference>
<dbReference type="InterPro" id="IPR050980">
    <property type="entry name" value="2C_sensor_his_kinase"/>
</dbReference>
<dbReference type="PANTHER" id="PTHR44936:SF5">
    <property type="entry name" value="SENSOR HISTIDINE KINASE ENVZ"/>
    <property type="match status" value="1"/>
</dbReference>
<dbReference type="Gene3D" id="3.30.565.10">
    <property type="entry name" value="Histidine kinase-like ATPase, C-terminal domain"/>
    <property type="match status" value="1"/>
</dbReference>
<keyword evidence="5" id="KW-0997">Cell inner membrane</keyword>
<feature type="domain" description="HAMP" evidence="16">
    <location>
        <begin position="186"/>
        <end position="238"/>
    </location>
</feature>
<dbReference type="OrthoDB" id="9804645at2"/>
<dbReference type="InterPro" id="IPR036097">
    <property type="entry name" value="HisK_dim/P_sf"/>
</dbReference>
<evidence type="ECO:0000256" key="11">
    <source>
        <dbReference type="ARBA" id="ARBA00022840"/>
    </source>
</evidence>
<keyword evidence="10" id="KW-0418">Kinase</keyword>
<accession>A0A5Q0CHR8</accession>
<evidence type="ECO:0000256" key="9">
    <source>
        <dbReference type="ARBA" id="ARBA00022741"/>
    </source>
</evidence>
<dbReference type="SMART" id="SM00388">
    <property type="entry name" value="HisKA"/>
    <property type="match status" value="1"/>
</dbReference>
<dbReference type="PROSITE" id="PS50885">
    <property type="entry name" value="HAMP"/>
    <property type="match status" value="1"/>
</dbReference>
<keyword evidence="11" id="KW-0067">ATP-binding</keyword>
<dbReference type="Pfam" id="PF02518">
    <property type="entry name" value="HATPase_c"/>
    <property type="match status" value="1"/>
</dbReference>
<dbReference type="SUPFAM" id="SSF55874">
    <property type="entry name" value="ATPase domain of HSP90 chaperone/DNA topoisomerase II/histidine kinase"/>
    <property type="match status" value="1"/>
</dbReference>
<dbReference type="GO" id="GO:0005524">
    <property type="term" value="F:ATP binding"/>
    <property type="evidence" value="ECO:0007669"/>
    <property type="project" value="UniProtKB-KW"/>
</dbReference>
<evidence type="ECO:0000256" key="3">
    <source>
        <dbReference type="ARBA" id="ARBA00012438"/>
    </source>
</evidence>
<evidence type="ECO:0000256" key="2">
    <source>
        <dbReference type="ARBA" id="ARBA00004429"/>
    </source>
</evidence>
<organism evidence="17 18">
    <name type="scientific">Rhizobium grahamii</name>
    <dbReference type="NCBI Taxonomy" id="1120045"/>
    <lineage>
        <taxon>Bacteria</taxon>
        <taxon>Pseudomonadati</taxon>
        <taxon>Pseudomonadota</taxon>
        <taxon>Alphaproteobacteria</taxon>
        <taxon>Hyphomicrobiales</taxon>
        <taxon>Rhizobiaceae</taxon>
        <taxon>Rhizobium/Agrobacterium group</taxon>
        <taxon>Rhizobium</taxon>
    </lineage>
</organism>
<dbReference type="PANTHER" id="PTHR44936">
    <property type="entry name" value="SENSOR PROTEIN CREC"/>
    <property type="match status" value="1"/>
</dbReference>
<dbReference type="EMBL" id="CP043499">
    <property type="protein sequence ID" value="QFY64150.1"/>
    <property type="molecule type" value="Genomic_DNA"/>
</dbReference>
<evidence type="ECO:0000256" key="8">
    <source>
        <dbReference type="ARBA" id="ARBA00022692"/>
    </source>
</evidence>
<comment type="catalytic activity">
    <reaction evidence="1">
        <text>ATP + protein L-histidine = ADP + protein N-phospho-L-histidine.</text>
        <dbReference type="EC" id="2.7.13.3"/>
    </reaction>
</comment>
<protein>
    <recommendedName>
        <fullName evidence="3">histidine kinase</fullName>
        <ecNumber evidence="3">2.7.13.3</ecNumber>
    </recommendedName>
</protein>
<proteinExistence type="predicted"/>
<evidence type="ECO:0000313" key="18">
    <source>
        <dbReference type="Proteomes" id="UP000326881"/>
    </source>
</evidence>
<dbReference type="AlphaFoldDB" id="A0A5Q0CHR8"/>
<dbReference type="InterPro" id="IPR003660">
    <property type="entry name" value="HAMP_dom"/>
</dbReference>
<keyword evidence="18" id="KW-1185">Reference proteome</keyword>
<dbReference type="InterPro" id="IPR004358">
    <property type="entry name" value="Sig_transdc_His_kin-like_C"/>
</dbReference>
<dbReference type="GO" id="GO:0005886">
    <property type="term" value="C:plasma membrane"/>
    <property type="evidence" value="ECO:0007669"/>
    <property type="project" value="UniProtKB-SubCell"/>
</dbReference>
<dbReference type="EC" id="2.7.13.3" evidence="3"/>
<name>A0A5Q0CHR8_9HYPH</name>
<keyword evidence="8" id="KW-0812">Transmembrane</keyword>
<sequence length="445" mass="47790">MVALAVAQVALFITLRGQQDVVVDGVVHGQALNLTVSLARLVDTYPPAESQRLADAFGSRQSCAYVSAAPPANHKMDASETRLAHLLAERLHQVEASQLQITIEPLAHSAHPCDRDVSASNLAEPDTSSGKPFRVVALAMHVPLKDGRWLTVRTAIDVPGLWNRAAILSFLFSSLAVAAVVVVVIRSQTSSLRELAIASERLGRGEIIPPLAVSGPAEVAATRQAFNTMQERLSQFLRDRLRLLASISHDLRTPLTTLRLKAEFIEDDVVREDLVKTIEELTLICEATLAFTRAEAVGEETKLVALDELVGDIVSEFRMAGSNVSAAPLPPTGYPCRPVALKRAVRNLVENATRYGSSARLRLDRSGDGILLSVEDDGPGIPEDQIEDAFKPFVRLEASRSTETGGIGLGLSIARNIIVAHGGSLVVFNRPSGGLRAEILLPNAA</sequence>
<dbReference type="InterPro" id="IPR036890">
    <property type="entry name" value="HATPase_C_sf"/>
</dbReference>
<evidence type="ECO:0000256" key="5">
    <source>
        <dbReference type="ARBA" id="ARBA00022519"/>
    </source>
</evidence>
<keyword evidence="14" id="KW-0472">Membrane</keyword>
<evidence type="ECO:0000256" key="14">
    <source>
        <dbReference type="ARBA" id="ARBA00023136"/>
    </source>
</evidence>
<evidence type="ECO:0000256" key="6">
    <source>
        <dbReference type="ARBA" id="ARBA00022553"/>
    </source>
</evidence>